<feature type="transmembrane region" description="Helical" evidence="6">
    <location>
        <begin position="124"/>
        <end position="144"/>
    </location>
</feature>
<evidence type="ECO:0000259" key="7">
    <source>
        <dbReference type="Pfam" id="PF00892"/>
    </source>
</evidence>
<comment type="caution">
    <text evidence="8">The sequence shown here is derived from an EMBL/GenBank/DDBJ whole genome shotgun (WGS) entry which is preliminary data.</text>
</comment>
<feature type="transmembrane region" description="Helical" evidence="6">
    <location>
        <begin position="98"/>
        <end position="117"/>
    </location>
</feature>
<dbReference type="InterPro" id="IPR000620">
    <property type="entry name" value="EamA_dom"/>
</dbReference>
<feature type="transmembrane region" description="Helical" evidence="6">
    <location>
        <begin position="150"/>
        <end position="168"/>
    </location>
</feature>
<gene>
    <name evidence="8" type="ORF">H4281_40070</name>
</gene>
<feature type="domain" description="EamA" evidence="7">
    <location>
        <begin position="17"/>
        <end position="140"/>
    </location>
</feature>
<keyword evidence="9" id="KW-1185">Reference proteome</keyword>
<feature type="transmembrane region" description="Helical" evidence="6">
    <location>
        <begin position="180"/>
        <end position="202"/>
    </location>
</feature>
<accession>A0A7W3W5T1</accession>
<dbReference type="PANTHER" id="PTHR32322">
    <property type="entry name" value="INNER MEMBRANE TRANSPORTER"/>
    <property type="match status" value="1"/>
</dbReference>
<dbReference type="PANTHER" id="PTHR32322:SF2">
    <property type="entry name" value="EAMA DOMAIN-CONTAINING PROTEIN"/>
    <property type="match status" value="1"/>
</dbReference>
<feature type="transmembrane region" description="Helical" evidence="6">
    <location>
        <begin position="239"/>
        <end position="262"/>
    </location>
</feature>
<organism evidence="8 9">
    <name type="scientific">Amycolatopsis dendrobii</name>
    <dbReference type="NCBI Taxonomy" id="2760662"/>
    <lineage>
        <taxon>Bacteria</taxon>
        <taxon>Bacillati</taxon>
        <taxon>Actinomycetota</taxon>
        <taxon>Actinomycetes</taxon>
        <taxon>Pseudonocardiales</taxon>
        <taxon>Pseudonocardiaceae</taxon>
        <taxon>Amycolatopsis</taxon>
    </lineage>
</organism>
<keyword evidence="4 6" id="KW-1133">Transmembrane helix</keyword>
<evidence type="ECO:0000256" key="4">
    <source>
        <dbReference type="ARBA" id="ARBA00022989"/>
    </source>
</evidence>
<dbReference type="Proteomes" id="UP000526734">
    <property type="component" value="Unassembled WGS sequence"/>
</dbReference>
<feature type="transmembrane region" description="Helical" evidence="6">
    <location>
        <begin position="214"/>
        <end position="232"/>
    </location>
</feature>
<dbReference type="InterPro" id="IPR050638">
    <property type="entry name" value="AA-Vitamin_Transporters"/>
</dbReference>
<comment type="similarity">
    <text evidence="2">Belongs to the EamA transporter family.</text>
</comment>
<dbReference type="SUPFAM" id="SSF103481">
    <property type="entry name" value="Multidrug resistance efflux transporter EmrE"/>
    <property type="match status" value="2"/>
</dbReference>
<dbReference type="Gene3D" id="1.10.3730.20">
    <property type="match status" value="2"/>
</dbReference>
<keyword evidence="3 6" id="KW-0812">Transmembrane</keyword>
<feature type="transmembrane region" description="Helical" evidence="6">
    <location>
        <begin position="268"/>
        <end position="285"/>
    </location>
</feature>
<dbReference type="RefSeq" id="WP_182896062.1">
    <property type="nucleotide sequence ID" value="NZ_JACGZW010000019.1"/>
</dbReference>
<evidence type="ECO:0000256" key="1">
    <source>
        <dbReference type="ARBA" id="ARBA00004141"/>
    </source>
</evidence>
<evidence type="ECO:0000256" key="2">
    <source>
        <dbReference type="ARBA" id="ARBA00007362"/>
    </source>
</evidence>
<feature type="domain" description="EamA" evidence="7">
    <location>
        <begin position="151"/>
        <end position="284"/>
    </location>
</feature>
<name>A0A7W3W5T1_9PSEU</name>
<comment type="subcellular location">
    <subcellularLocation>
        <location evidence="1">Membrane</location>
        <topology evidence="1">Multi-pass membrane protein</topology>
    </subcellularLocation>
</comment>
<keyword evidence="5 6" id="KW-0472">Membrane</keyword>
<dbReference type="AlphaFoldDB" id="A0A7W3W5T1"/>
<evidence type="ECO:0000256" key="6">
    <source>
        <dbReference type="SAM" id="Phobius"/>
    </source>
</evidence>
<evidence type="ECO:0000256" key="5">
    <source>
        <dbReference type="ARBA" id="ARBA00023136"/>
    </source>
</evidence>
<feature type="transmembrane region" description="Helical" evidence="6">
    <location>
        <begin position="71"/>
        <end position="92"/>
    </location>
</feature>
<dbReference type="Pfam" id="PF00892">
    <property type="entry name" value="EamA"/>
    <property type="match status" value="2"/>
</dbReference>
<dbReference type="GO" id="GO:0016020">
    <property type="term" value="C:membrane"/>
    <property type="evidence" value="ECO:0007669"/>
    <property type="project" value="UniProtKB-SubCell"/>
</dbReference>
<evidence type="ECO:0000313" key="8">
    <source>
        <dbReference type="EMBL" id="MBB1159376.1"/>
    </source>
</evidence>
<sequence length="307" mass="31679">MTHETPVANRAADLALTALGPAVWGSTYLVTTELLPPGRPLLAATVRALPAGLALLAAGRTLPTGRWWWRALVLGVVNIGAFFFLLFVAAYLLPGGVAAVILTLQPVLVLVLAAVVLGDRIRLAQVVACVLGIGGVALLVLQPSARLDPVGVLAGLGGAVCMATGIVLTKRWGRPDGTSLLTFTGWQLAAGGLVLAPATLAVEGLPDRISGANVAGFAYLGVVGALIAYALWFRGLERLPALAVSFLAFASPLVATVLGYLFLDQSFTPWQAVGAATVVGAVVLAQQRIRPAPGTTRPLDLPVPREL</sequence>
<evidence type="ECO:0000313" key="9">
    <source>
        <dbReference type="Proteomes" id="UP000526734"/>
    </source>
</evidence>
<reference evidence="8 9" key="1">
    <citation type="submission" date="2020-08" db="EMBL/GenBank/DDBJ databases">
        <title>Amycolatopsis sp. nov. DR6-1 isolated from Dendrobium heterocarpum.</title>
        <authorList>
            <person name="Tedsree N."/>
            <person name="Kuncharoen N."/>
            <person name="Likhitwitayawuid K."/>
            <person name="Tanasupawat S."/>
        </authorList>
    </citation>
    <scope>NUCLEOTIDE SEQUENCE [LARGE SCALE GENOMIC DNA]</scope>
    <source>
        <strain evidence="8 9">DR6-1</strain>
    </source>
</reference>
<protein>
    <submittedName>
        <fullName evidence="8">EamA family transporter</fullName>
    </submittedName>
</protein>
<evidence type="ECO:0000256" key="3">
    <source>
        <dbReference type="ARBA" id="ARBA00022692"/>
    </source>
</evidence>
<dbReference type="InterPro" id="IPR037185">
    <property type="entry name" value="EmrE-like"/>
</dbReference>
<dbReference type="EMBL" id="JACGZW010000019">
    <property type="protein sequence ID" value="MBB1159376.1"/>
    <property type="molecule type" value="Genomic_DNA"/>
</dbReference>
<proteinExistence type="inferred from homology"/>